<protein>
    <submittedName>
        <fullName evidence="1">Uncharacterized protein</fullName>
    </submittedName>
</protein>
<sequence length="240" mass="28039">MKETDLFEPVKNLLEQWGYDVYSEVLAGQGGRRADIVGFMKPASCVVELKTSLTMELLEQAYRWRGYANYVYIAIPERKKPIPSFVRGILEKEKIGIIEVLSPRYGGQVIAQRAMKAGFQRNKLMEWEDILKPEHKTWLTGGSNEGGYVTPYKLTMERIKRLLYSNKSWVSLSHIVKSCETHYSNPRNGVSQALREFEHPWCESTKIDGRLHFRMKEEYRKKFDPRGYGNGRPKHRIRNY</sequence>
<accession>A0A1Z1DED1</accession>
<gene>
    <name evidence="1" type="ORF">Goe2_c04600</name>
</gene>
<evidence type="ECO:0000313" key="2">
    <source>
        <dbReference type="Proteomes" id="UP000224660"/>
    </source>
</evidence>
<dbReference type="Proteomes" id="UP000224660">
    <property type="component" value="Segment"/>
</dbReference>
<dbReference type="EMBL" id="KY368639">
    <property type="protein sequence ID" value="APZ82286.1"/>
    <property type="molecule type" value="Genomic_DNA"/>
</dbReference>
<proteinExistence type="predicted"/>
<reference evidence="1 2" key="1">
    <citation type="journal article" date="2017" name="Viruses">
        <title>Characterization of Bacillus subtilis Viruses vB_BsuM-Goe2 and vB_BsuM-Goe3.</title>
        <authorList>
            <person name="Willms I.M."/>
            <person name="Hoppert M."/>
            <person name="Hertel R."/>
        </authorList>
    </citation>
    <scope>NUCLEOTIDE SEQUENCE [LARGE SCALE GENOMIC DNA]</scope>
</reference>
<organism evidence="1 2">
    <name type="scientific">Bacillus phage vB_BsuM-Goe2</name>
    <dbReference type="NCBI Taxonomy" id="1933062"/>
    <lineage>
        <taxon>Viruses</taxon>
        <taxon>Duplodnaviria</taxon>
        <taxon>Heunggongvirae</taxon>
        <taxon>Uroviricota</taxon>
        <taxon>Caudoviricetes</taxon>
        <taxon>Herelleviridae</taxon>
        <taxon>Spounavirinae</taxon>
        <taxon>Okubovirus</taxon>
        <taxon>Okubovirus camphawk</taxon>
    </lineage>
</organism>
<name>A0A1Z1DED1_9CAUD</name>
<evidence type="ECO:0000313" key="1">
    <source>
        <dbReference type="EMBL" id="APZ82286.1"/>
    </source>
</evidence>